<sequence length="174" mass="18704">MTYRIKKETNKRGFTLVELLIVIAIIAIIAAVLFVALNPLRRFQDSRDASRWHDVTELLHAIVVDQVDNGGHYLSAIGSITTGTIYMIGTCTTGPTSSPSFTCDTAPNTPTTTGCVDLTGLVNEGYIAEVPVSPNGVGSWFASATGYTLQTSSTGAVTLRACESENQTEIFLRR</sequence>
<dbReference type="SUPFAM" id="SSF54523">
    <property type="entry name" value="Pili subunits"/>
    <property type="match status" value="1"/>
</dbReference>
<dbReference type="AlphaFoldDB" id="A0A1F6MF62"/>
<comment type="caution">
    <text evidence="2">The sequence shown here is derived from an EMBL/GenBank/DDBJ whole genome shotgun (WGS) entry which is preliminary data.</text>
</comment>
<dbReference type="NCBIfam" id="TIGR02532">
    <property type="entry name" value="IV_pilin_GFxxxE"/>
    <property type="match status" value="1"/>
</dbReference>
<protein>
    <recommendedName>
        <fullName evidence="4">Prepilin-type N-terminal cleavage/methylation domain-containing protein</fullName>
    </recommendedName>
</protein>
<keyword evidence="1" id="KW-1133">Transmembrane helix</keyword>
<feature type="transmembrane region" description="Helical" evidence="1">
    <location>
        <begin position="12"/>
        <end position="37"/>
    </location>
</feature>
<proteinExistence type="predicted"/>
<gene>
    <name evidence="2" type="ORF">A3C90_02830</name>
</gene>
<dbReference type="Pfam" id="PF07963">
    <property type="entry name" value="N_methyl"/>
    <property type="match status" value="1"/>
</dbReference>
<organism evidence="2 3">
    <name type="scientific">Candidatus Magasanikbacteria bacterium RIFCSPHIGHO2_02_FULL_51_14</name>
    <dbReference type="NCBI Taxonomy" id="1798683"/>
    <lineage>
        <taxon>Bacteria</taxon>
        <taxon>Candidatus Magasanikiibacteriota</taxon>
    </lineage>
</organism>
<evidence type="ECO:0000313" key="2">
    <source>
        <dbReference type="EMBL" id="OGH70190.1"/>
    </source>
</evidence>
<dbReference type="STRING" id="1798683.A3C90_02830"/>
<dbReference type="InterPro" id="IPR045584">
    <property type="entry name" value="Pilin-like"/>
</dbReference>
<dbReference type="Gene3D" id="3.30.700.10">
    <property type="entry name" value="Glycoprotein, Type 4 Pilin"/>
    <property type="match status" value="1"/>
</dbReference>
<name>A0A1F6MF62_9BACT</name>
<dbReference type="Proteomes" id="UP000177457">
    <property type="component" value="Unassembled WGS sequence"/>
</dbReference>
<evidence type="ECO:0000313" key="3">
    <source>
        <dbReference type="Proteomes" id="UP000177457"/>
    </source>
</evidence>
<reference evidence="2 3" key="1">
    <citation type="journal article" date="2016" name="Nat. Commun.">
        <title>Thousands of microbial genomes shed light on interconnected biogeochemical processes in an aquifer system.</title>
        <authorList>
            <person name="Anantharaman K."/>
            <person name="Brown C.T."/>
            <person name="Hug L.A."/>
            <person name="Sharon I."/>
            <person name="Castelle C.J."/>
            <person name="Probst A.J."/>
            <person name="Thomas B.C."/>
            <person name="Singh A."/>
            <person name="Wilkins M.J."/>
            <person name="Karaoz U."/>
            <person name="Brodie E.L."/>
            <person name="Williams K.H."/>
            <person name="Hubbard S.S."/>
            <person name="Banfield J.F."/>
        </authorList>
    </citation>
    <scope>NUCLEOTIDE SEQUENCE [LARGE SCALE GENOMIC DNA]</scope>
</reference>
<dbReference type="InterPro" id="IPR012902">
    <property type="entry name" value="N_methyl_site"/>
</dbReference>
<dbReference type="PROSITE" id="PS00409">
    <property type="entry name" value="PROKAR_NTER_METHYL"/>
    <property type="match status" value="1"/>
</dbReference>
<evidence type="ECO:0000256" key="1">
    <source>
        <dbReference type="SAM" id="Phobius"/>
    </source>
</evidence>
<keyword evidence="1" id="KW-0812">Transmembrane</keyword>
<keyword evidence="1" id="KW-0472">Membrane</keyword>
<dbReference type="EMBL" id="MFQE01000052">
    <property type="protein sequence ID" value="OGH70190.1"/>
    <property type="molecule type" value="Genomic_DNA"/>
</dbReference>
<accession>A0A1F6MF62</accession>
<evidence type="ECO:0008006" key="4">
    <source>
        <dbReference type="Google" id="ProtNLM"/>
    </source>
</evidence>